<accession>A7MK89</accession>
<proteinExistence type="predicted"/>
<evidence type="ECO:0000313" key="2">
    <source>
        <dbReference type="Proteomes" id="UP000000260"/>
    </source>
</evidence>
<name>A7MK89_CROS8</name>
<gene>
    <name evidence="1" type="ordered locus">ESA_01850</name>
</gene>
<dbReference type="KEGG" id="esa:ESA_01850"/>
<keyword evidence="2" id="KW-1185">Reference proteome</keyword>
<dbReference type="EMBL" id="CP000783">
    <property type="protein sequence ID" value="ABU77104.1"/>
    <property type="molecule type" value="Genomic_DNA"/>
</dbReference>
<evidence type="ECO:0000313" key="1">
    <source>
        <dbReference type="EMBL" id="ABU77104.1"/>
    </source>
</evidence>
<dbReference type="HOGENOM" id="CLU_1913555_0_0_6"/>
<organism evidence="1 2">
    <name type="scientific">Cronobacter sakazakii (strain ATCC BAA-894)</name>
    <name type="common">Enterobacter sakazakii</name>
    <dbReference type="NCBI Taxonomy" id="290339"/>
    <lineage>
        <taxon>Bacteria</taxon>
        <taxon>Pseudomonadati</taxon>
        <taxon>Pseudomonadota</taxon>
        <taxon>Gammaproteobacteria</taxon>
        <taxon>Enterobacterales</taxon>
        <taxon>Enterobacteriaceae</taxon>
        <taxon>Cronobacter</taxon>
    </lineage>
</organism>
<dbReference type="AlphaFoldDB" id="A7MK89"/>
<protein>
    <submittedName>
        <fullName evidence="1">Uncharacterized protein</fullName>
    </submittedName>
</protein>
<dbReference type="Proteomes" id="UP000000260">
    <property type="component" value="Chromosome"/>
</dbReference>
<reference evidence="1 2" key="1">
    <citation type="journal article" date="2010" name="PLoS ONE">
        <title>Genome sequence of Cronobacter sakazakii BAA-894 and comparative genomic hybridization analysis with other Cronobacter species.</title>
        <authorList>
            <person name="Kucerova E."/>
            <person name="Clifton S.W."/>
            <person name="Xia X.Q."/>
            <person name="Long F."/>
            <person name="Porwollik S."/>
            <person name="Fulton L."/>
            <person name="Fronick C."/>
            <person name="Minx P."/>
            <person name="Kyung K."/>
            <person name="Warren W."/>
            <person name="Fulton R."/>
            <person name="Feng D."/>
            <person name="Wollam A."/>
            <person name="Shah N."/>
            <person name="Bhonagiri V."/>
            <person name="Nash W.E."/>
            <person name="Hallsworth-Pepin K."/>
            <person name="Wilson R.K."/>
            <person name="McClelland M."/>
            <person name="Forsythe S.J."/>
        </authorList>
    </citation>
    <scope>NUCLEOTIDE SEQUENCE [LARGE SCALE GENOMIC DNA]</scope>
    <source>
        <strain evidence="1 2">ATCC BAA-894</strain>
    </source>
</reference>
<sequence>MVSQGLHRWRVIVTALVAQLTEHNLFRGGVIKLSCVIVREIRQAGKLPVDKQKRQVSGDIIKHRPGIVQPFAMFIIAIKTPGESAILLRGFAEIDNPAIDVLRQHAAFAEKQKIRHPVALGRFRHRELLADE</sequence>